<evidence type="ECO:0000313" key="6">
    <source>
        <dbReference type="EMBL" id="SDM66565.1"/>
    </source>
</evidence>
<evidence type="ECO:0000256" key="2">
    <source>
        <dbReference type="ARBA" id="ARBA00012018"/>
    </source>
</evidence>
<dbReference type="InterPro" id="IPR007312">
    <property type="entry name" value="Phosphoesterase"/>
</dbReference>
<dbReference type="GO" id="GO:0034480">
    <property type="term" value="F:phosphatidylcholine phospholipase C activity"/>
    <property type="evidence" value="ECO:0007669"/>
    <property type="project" value="UniProtKB-EC"/>
</dbReference>
<dbReference type="EMBL" id="FNGS01000008">
    <property type="protein sequence ID" value="SDM66565.1"/>
    <property type="molecule type" value="Genomic_DNA"/>
</dbReference>
<dbReference type="Gene3D" id="3.40.720.10">
    <property type="entry name" value="Alkaline Phosphatase, subunit A"/>
    <property type="match status" value="2"/>
</dbReference>
<dbReference type="Pfam" id="PF04185">
    <property type="entry name" value="Phosphoesterase"/>
    <property type="match status" value="2"/>
</dbReference>
<dbReference type="InterPro" id="IPR017767">
    <property type="entry name" value="PC-PLC"/>
</dbReference>
<organism evidence="6 7">
    <name type="scientific">Siphonobacter aquaeclarae</name>
    <dbReference type="NCBI Taxonomy" id="563176"/>
    <lineage>
        <taxon>Bacteria</taxon>
        <taxon>Pseudomonadati</taxon>
        <taxon>Bacteroidota</taxon>
        <taxon>Cytophagia</taxon>
        <taxon>Cytophagales</taxon>
        <taxon>Cytophagaceae</taxon>
        <taxon>Siphonobacter</taxon>
    </lineage>
</organism>
<keyword evidence="3" id="KW-0378">Hydrolase</keyword>
<reference evidence="6 7" key="1">
    <citation type="submission" date="2016-10" db="EMBL/GenBank/DDBJ databases">
        <authorList>
            <person name="de Groot N.N."/>
        </authorList>
    </citation>
    <scope>NUCLEOTIDE SEQUENCE [LARGE SCALE GENOMIC DNA]</scope>
    <source>
        <strain evidence="6 7">DSM 21668</strain>
    </source>
</reference>
<evidence type="ECO:0000313" key="7">
    <source>
        <dbReference type="Proteomes" id="UP000198901"/>
    </source>
</evidence>
<sequence>MDSRRDFLKKAAVMSAGFSGLQSIQKAFAIDPLPGTTYLDAEHVVILMQENRSFDHAYGTLQGVRGFDDPRAIQLPDGNKVWLQTNAKGETYGPFRLNIKDTKATWMSSLPHSWENQVDARNNGRMDGWLEAKKSGNKAYADMPLTMGYYNREDLPFYYALADAFTVCDQNFCSSLTGTTPNRLYLWTGTIRDPRQEGAMANVRNENVDYDREVSWTTFPERLEDNGISWRIYQNEISLDTGLHGDAEAWLGNFTDNPIEWFSQYRVRFHPAFYAFIQKEIHVLPGKIRATEDKLAGMKPGDPDYAKTERRLREQKQFLEEIPKDLTEYTPEKFRELSQRDKNLHQKAFTTNTGDKDYRTLDTRTYSDDGKTRTMSLPKGDVLHQFRQDVQNKQLPTVSWVVAPENFSDHPGAPWYGAWFLSEMIDILTRNPEVWKKTIFILCYDENDGYFDHVPPFVPAHPDQPETGKNAMNAVNEFVTKEQEDKRPNKGRTGPIGLGFRVPLVIASPWSRGGYVNSEVFDHTSILQFLEKFLSHKKGKAITETNISEWRRTVCGDLTSAFRPYHGEKLKLPEFVRKEPFYESIHKAQFKDVPAGYRKVSKEELADIRRSAKPSPERNRQEKGTRASCALPYELYADGEVRDGRLHLHLATGKNLPGAVGAPFQVYDQSGETRVRTYTLNADDRLVEELPSGLYRVYGPNGFFREFNGGLPDLEVRCEYESKGKAFTGNVILMLRNRSQKPVSLEIRDESYGKTAQTKTLPGGGTLSVVVDLKGSHRWYDFSIRIKGRDDAFYRYAGRVETGKDGLTDPLIGRG</sequence>
<name>A0A1G9V402_9BACT</name>
<dbReference type="AlphaFoldDB" id="A0A1G9V402"/>
<accession>A0A1G9V402</accession>
<comment type="similarity">
    <text evidence="1">Belongs to the bacterial phospholipase C family.</text>
</comment>
<evidence type="ECO:0000256" key="4">
    <source>
        <dbReference type="SAM" id="MobiDB-lite"/>
    </source>
</evidence>
<keyword evidence="7" id="KW-1185">Reference proteome</keyword>
<dbReference type="NCBIfam" id="TIGR03396">
    <property type="entry name" value="PC_PLC"/>
    <property type="match status" value="1"/>
</dbReference>
<dbReference type="InterPro" id="IPR008475">
    <property type="entry name" value="PLipase_C_C"/>
</dbReference>
<evidence type="ECO:0000256" key="3">
    <source>
        <dbReference type="ARBA" id="ARBA00022801"/>
    </source>
</evidence>
<dbReference type="Proteomes" id="UP000198901">
    <property type="component" value="Unassembled WGS sequence"/>
</dbReference>
<dbReference type="RefSeq" id="WP_093207046.1">
    <property type="nucleotide sequence ID" value="NZ_FNGS01000008.1"/>
</dbReference>
<dbReference type="PANTHER" id="PTHR31956">
    <property type="entry name" value="NON-SPECIFIC PHOSPHOLIPASE C4-RELATED"/>
    <property type="match status" value="1"/>
</dbReference>
<proteinExistence type="inferred from homology"/>
<dbReference type="InterPro" id="IPR017850">
    <property type="entry name" value="Alkaline_phosphatase_core_sf"/>
</dbReference>
<feature type="region of interest" description="Disordered" evidence="4">
    <location>
        <begin position="606"/>
        <end position="625"/>
    </location>
</feature>
<dbReference type="STRING" id="563176.SAMN04488090_3945"/>
<dbReference type="PROSITE" id="PS51318">
    <property type="entry name" value="TAT"/>
    <property type="match status" value="1"/>
</dbReference>
<dbReference type="Pfam" id="PF05506">
    <property type="entry name" value="PLipase_C_C"/>
    <property type="match status" value="2"/>
</dbReference>
<dbReference type="InterPro" id="IPR006311">
    <property type="entry name" value="TAT_signal"/>
</dbReference>
<dbReference type="GO" id="GO:0016042">
    <property type="term" value="P:lipid catabolic process"/>
    <property type="evidence" value="ECO:0007669"/>
    <property type="project" value="InterPro"/>
</dbReference>
<protein>
    <recommendedName>
        <fullName evidence="2">phospholipase C</fullName>
        <ecNumber evidence="2">3.1.4.3</ecNumber>
    </recommendedName>
</protein>
<evidence type="ECO:0000256" key="1">
    <source>
        <dbReference type="ARBA" id="ARBA00009717"/>
    </source>
</evidence>
<feature type="domain" description="Bacterial phospholipase C C-terminal" evidence="5">
    <location>
        <begin position="628"/>
        <end position="709"/>
    </location>
</feature>
<feature type="domain" description="Bacterial phospholipase C C-terminal" evidence="5">
    <location>
        <begin position="715"/>
        <end position="798"/>
    </location>
</feature>
<gene>
    <name evidence="6" type="ORF">SAMN04488090_3945</name>
</gene>
<dbReference type="OrthoDB" id="980947at2"/>
<dbReference type="PANTHER" id="PTHR31956:SF1">
    <property type="entry name" value="NON-SPECIFIC PHOSPHOLIPASE C1"/>
    <property type="match status" value="1"/>
</dbReference>
<evidence type="ECO:0000259" key="5">
    <source>
        <dbReference type="Pfam" id="PF05506"/>
    </source>
</evidence>
<dbReference type="EC" id="3.1.4.3" evidence="2"/>